<evidence type="ECO:0000256" key="1">
    <source>
        <dbReference type="SAM" id="SignalP"/>
    </source>
</evidence>
<accession>A0A1Y1LTN3</accession>
<dbReference type="AlphaFoldDB" id="A0A1Y1LTN3"/>
<protein>
    <submittedName>
        <fullName evidence="2">Uncharacterized protein</fullName>
    </submittedName>
</protein>
<feature type="chain" id="PRO_5012327282" evidence="1">
    <location>
        <begin position="20"/>
        <end position="129"/>
    </location>
</feature>
<dbReference type="KEGG" id="ppyr:116173257"/>
<organism evidence="2">
    <name type="scientific">Photinus pyralis</name>
    <name type="common">Common eastern firefly</name>
    <name type="synonym">Lampyris pyralis</name>
    <dbReference type="NCBI Taxonomy" id="7054"/>
    <lineage>
        <taxon>Eukaryota</taxon>
        <taxon>Metazoa</taxon>
        <taxon>Ecdysozoa</taxon>
        <taxon>Arthropoda</taxon>
        <taxon>Hexapoda</taxon>
        <taxon>Insecta</taxon>
        <taxon>Pterygota</taxon>
        <taxon>Neoptera</taxon>
        <taxon>Endopterygota</taxon>
        <taxon>Coleoptera</taxon>
        <taxon>Polyphaga</taxon>
        <taxon>Elateriformia</taxon>
        <taxon>Elateroidea</taxon>
        <taxon>Lampyridae</taxon>
        <taxon>Lampyrinae</taxon>
        <taxon>Photinus</taxon>
    </lineage>
</organism>
<dbReference type="RefSeq" id="XP_031346475.1">
    <property type="nucleotide sequence ID" value="XM_031490615.1"/>
</dbReference>
<sequence length="129" mass="14224">MKLFLAQLLFTCLLFGAMGRAEVNYNLELRQSTNITKPVECLIKTINDFLIKPLQAVTSSVVNIFAGIAAVAQGVTKCLNHLISFDGEAFTKCVTEALRNSREKFPLEDVIGIIKNNTFVADLKACVQQ</sequence>
<reference evidence="2" key="1">
    <citation type="journal article" date="2016" name="Sci. Rep.">
        <title>Molecular characterization of firefly nuptial gifts: a multi-omics approach sheds light on postcopulatory sexual selection.</title>
        <authorList>
            <person name="Al-Wathiqui N."/>
            <person name="Fallon T.R."/>
            <person name="South A."/>
            <person name="Weng J.K."/>
            <person name="Lewis S.M."/>
        </authorList>
    </citation>
    <scope>NUCLEOTIDE SEQUENCE</scope>
</reference>
<dbReference type="GeneID" id="116173257"/>
<name>A0A1Y1LTN3_PHOPY</name>
<proteinExistence type="predicted"/>
<keyword evidence="1" id="KW-0732">Signal</keyword>
<dbReference type="EMBL" id="GEZM01050240">
    <property type="protein sequence ID" value="JAV75660.1"/>
    <property type="molecule type" value="Transcribed_RNA"/>
</dbReference>
<feature type="signal peptide" evidence="1">
    <location>
        <begin position="1"/>
        <end position="19"/>
    </location>
</feature>
<evidence type="ECO:0000313" key="2">
    <source>
        <dbReference type="EMBL" id="JAV75660.1"/>
    </source>
</evidence>